<evidence type="ECO:0000256" key="1">
    <source>
        <dbReference type="ARBA" id="ARBA00004496"/>
    </source>
</evidence>
<comment type="subcellular location">
    <subcellularLocation>
        <location evidence="1 8">Cytoplasm</location>
    </subcellularLocation>
</comment>
<evidence type="ECO:0000256" key="3">
    <source>
        <dbReference type="ARBA" id="ARBA00022490"/>
    </source>
</evidence>
<organism evidence="11 12">
    <name type="scientific">Litoribrevibacter euphylliae</name>
    <dbReference type="NCBI Taxonomy" id="1834034"/>
    <lineage>
        <taxon>Bacteria</taxon>
        <taxon>Pseudomonadati</taxon>
        <taxon>Pseudomonadota</taxon>
        <taxon>Gammaproteobacteria</taxon>
        <taxon>Oceanospirillales</taxon>
        <taxon>Oceanospirillaceae</taxon>
        <taxon>Litoribrevibacter</taxon>
    </lineage>
</organism>
<dbReference type="SUPFAM" id="SSF50249">
    <property type="entry name" value="Nucleic acid-binding proteins"/>
    <property type="match status" value="1"/>
</dbReference>
<dbReference type="InterPro" id="IPR019844">
    <property type="entry name" value="CSD_CS"/>
</dbReference>
<dbReference type="Pfam" id="PF00313">
    <property type="entry name" value="CSD"/>
    <property type="match status" value="1"/>
</dbReference>
<feature type="compositionally biased region" description="Polar residues" evidence="9">
    <location>
        <begin position="71"/>
        <end position="81"/>
    </location>
</feature>
<dbReference type="InterPro" id="IPR012340">
    <property type="entry name" value="NA-bd_OB-fold"/>
</dbReference>
<evidence type="ECO:0000313" key="11">
    <source>
        <dbReference type="EMBL" id="MFC3151604.1"/>
    </source>
</evidence>
<keyword evidence="6" id="KW-0010">Activator</keyword>
<dbReference type="EMBL" id="JBHRSZ010000004">
    <property type="protein sequence ID" value="MFC3151604.1"/>
    <property type="molecule type" value="Genomic_DNA"/>
</dbReference>
<evidence type="ECO:0000256" key="7">
    <source>
        <dbReference type="ARBA" id="ARBA00023163"/>
    </source>
</evidence>
<evidence type="ECO:0000256" key="4">
    <source>
        <dbReference type="ARBA" id="ARBA00023015"/>
    </source>
</evidence>
<accession>A0ABV7HCL9</accession>
<evidence type="ECO:0000259" key="10">
    <source>
        <dbReference type="PROSITE" id="PS51857"/>
    </source>
</evidence>
<name>A0ABV7HCL9_9GAMM</name>
<gene>
    <name evidence="11" type="primary">cspD</name>
    <name evidence="11" type="ORF">ACFOEK_11245</name>
</gene>
<dbReference type="InterPro" id="IPR012751">
    <property type="entry name" value="CspD"/>
</dbReference>
<dbReference type="PIRSF" id="PIRSF002599">
    <property type="entry name" value="Cold_shock_A"/>
    <property type="match status" value="1"/>
</dbReference>
<reference evidence="12" key="1">
    <citation type="journal article" date="2019" name="Int. J. Syst. Evol. Microbiol.">
        <title>The Global Catalogue of Microorganisms (GCM) 10K type strain sequencing project: providing services to taxonomists for standard genome sequencing and annotation.</title>
        <authorList>
            <consortium name="The Broad Institute Genomics Platform"/>
            <consortium name="The Broad Institute Genome Sequencing Center for Infectious Disease"/>
            <person name="Wu L."/>
            <person name="Ma J."/>
        </authorList>
    </citation>
    <scope>NUCLEOTIDE SEQUENCE [LARGE SCALE GENOMIC DNA]</scope>
    <source>
        <strain evidence="12">KCTC 52438</strain>
    </source>
</reference>
<feature type="compositionally biased region" description="Basic and acidic residues" evidence="9">
    <location>
        <begin position="82"/>
        <end position="92"/>
    </location>
</feature>
<dbReference type="PRINTS" id="PR00050">
    <property type="entry name" value="COLDSHOCK"/>
</dbReference>
<keyword evidence="3" id="KW-0963">Cytoplasm</keyword>
<dbReference type="Gene3D" id="2.40.50.140">
    <property type="entry name" value="Nucleic acid-binding proteins"/>
    <property type="match status" value="1"/>
</dbReference>
<dbReference type="NCBIfam" id="TIGR02381">
    <property type="entry name" value="cspD"/>
    <property type="match status" value="1"/>
</dbReference>
<dbReference type="SMART" id="SM00357">
    <property type="entry name" value="CSP"/>
    <property type="match status" value="1"/>
</dbReference>
<dbReference type="PANTHER" id="PTHR46565">
    <property type="entry name" value="COLD SHOCK DOMAIN PROTEIN 2"/>
    <property type="match status" value="1"/>
</dbReference>
<feature type="domain" description="CSD" evidence="10">
    <location>
        <begin position="1"/>
        <end position="66"/>
    </location>
</feature>
<dbReference type="InterPro" id="IPR002059">
    <property type="entry name" value="CSP_DNA-bd"/>
</dbReference>
<sequence>MATGKVKWFNNAKGYGFIVSDSHDEDLFAHYSSIQMDGYKTLKAGQEVEFDTTPGDKGLHATNIRGIEGGSSEQVGATSERTTSEKQTETID</sequence>
<evidence type="ECO:0000256" key="8">
    <source>
        <dbReference type="RuleBase" id="RU000408"/>
    </source>
</evidence>
<feature type="region of interest" description="Disordered" evidence="9">
    <location>
        <begin position="50"/>
        <end position="92"/>
    </location>
</feature>
<keyword evidence="5" id="KW-0238">DNA-binding</keyword>
<dbReference type="InterPro" id="IPR011129">
    <property type="entry name" value="CSD"/>
</dbReference>
<dbReference type="InterPro" id="IPR012156">
    <property type="entry name" value="Cold_shock_CspA"/>
</dbReference>
<evidence type="ECO:0000256" key="6">
    <source>
        <dbReference type="ARBA" id="ARBA00023159"/>
    </source>
</evidence>
<keyword evidence="7" id="KW-0804">Transcription</keyword>
<dbReference type="PANTHER" id="PTHR46565:SF20">
    <property type="entry name" value="COLD SHOCK DOMAIN-CONTAINING PROTEIN 4"/>
    <property type="match status" value="1"/>
</dbReference>
<evidence type="ECO:0000313" key="12">
    <source>
        <dbReference type="Proteomes" id="UP001595476"/>
    </source>
</evidence>
<dbReference type="Proteomes" id="UP001595476">
    <property type="component" value="Unassembled WGS sequence"/>
</dbReference>
<evidence type="ECO:0000256" key="9">
    <source>
        <dbReference type="SAM" id="MobiDB-lite"/>
    </source>
</evidence>
<keyword evidence="4" id="KW-0805">Transcription regulation</keyword>
<evidence type="ECO:0000256" key="2">
    <source>
        <dbReference type="ARBA" id="ARBA00022318"/>
    </source>
</evidence>
<dbReference type="PROSITE" id="PS51857">
    <property type="entry name" value="CSD_2"/>
    <property type="match status" value="1"/>
</dbReference>
<dbReference type="CDD" id="cd04458">
    <property type="entry name" value="CSP_CDS"/>
    <property type="match status" value="1"/>
</dbReference>
<proteinExistence type="predicted"/>
<evidence type="ECO:0000256" key="5">
    <source>
        <dbReference type="ARBA" id="ARBA00023125"/>
    </source>
</evidence>
<keyword evidence="12" id="KW-1185">Reference proteome</keyword>
<comment type="caution">
    <text evidence="11">The sequence shown here is derived from an EMBL/GenBank/DDBJ whole genome shotgun (WGS) entry which is preliminary data.</text>
</comment>
<dbReference type="RefSeq" id="WP_386720678.1">
    <property type="nucleotide sequence ID" value="NZ_JBHRSZ010000004.1"/>
</dbReference>
<dbReference type="PROSITE" id="PS00352">
    <property type="entry name" value="CSD_1"/>
    <property type="match status" value="1"/>
</dbReference>
<protein>
    <recommendedName>
        <fullName evidence="2">Cold shock-like protein CspD</fullName>
    </recommendedName>
</protein>